<protein>
    <submittedName>
        <fullName evidence="1">Uncharacterized protein</fullName>
    </submittedName>
</protein>
<name>A0ACC2ICF8_9PLEO</name>
<keyword evidence="2" id="KW-1185">Reference proteome</keyword>
<dbReference type="Proteomes" id="UP001153331">
    <property type="component" value="Unassembled WGS sequence"/>
</dbReference>
<proteinExistence type="predicted"/>
<evidence type="ECO:0000313" key="1">
    <source>
        <dbReference type="EMBL" id="KAJ8112821.1"/>
    </source>
</evidence>
<organism evidence="1 2">
    <name type="scientific">Boeremia exigua</name>
    <dbReference type="NCBI Taxonomy" id="749465"/>
    <lineage>
        <taxon>Eukaryota</taxon>
        <taxon>Fungi</taxon>
        <taxon>Dikarya</taxon>
        <taxon>Ascomycota</taxon>
        <taxon>Pezizomycotina</taxon>
        <taxon>Dothideomycetes</taxon>
        <taxon>Pleosporomycetidae</taxon>
        <taxon>Pleosporales</taxon>
        <taxon>Pleosporineae</taxon>
        <taxon>Didymellaceae</taxon>
        <taxon>Boeremia</taxon>
    </lineage>
</organism>
<gene>
    <name evidence="1" type="ORF">OPT61_g4899</name>
</gene>
<reference evidence="1" key="1">
    <citation type="submission" date="2022-11" db="EMBL/GenBank/DDBJ databases">
        <title>Genome Sequence of Boeremia exigua.</title>
        <authorList>
            <person name="Buettner E."/>
        </authorList>
    </citation>
    <scope>NUCLEOTIDE SEQUENCE</scope>
    <source>
        <strain evidence="1">CU02</strain>
    </source>
</reference>
<evidence type="ECO:0000313" key="2">
    <source>
        <dbReference type="Proteomes" id="UP001153331"/>
    </source>
</evidence>
<sequence length="773" mass="87975">MMLNHVATVGKKKLADKHPDQLASQHMRCDLCYDLQKKDVDDLKLALEFTADQALRVEESKSCDICSLIVEGVRQFEDASWSLGKDVSRVYIYALSNRGDSLTAEVYFHTDRPKLVLEFYHTGEWKPPWEAIRRRSSVTGYPVLTKGVQWVKSTLEQCLNEHASCTIEKESILPKRTLHIERLSSGDVCVKLREHKNERGRYTALSHCWGSQQACTTTSKNLETYKKSVPWEALPATFQDAIIFTLTLGVHHIWIDSLCIIQGYKEDWEVESSRMGNIYQNAYLTLAATAASNGSEGCFSMQSRRTQEFRVHPRNGAESIVVREKIQHWQTRSARATVKDFPLQTRGWVLQERYLSPRTLHFCSDELVWECLEDLTCECGGILADCNPLRRLQLVVNTAEPIDLQPSLSVIDESGQTFDQNVSFQNSNSEVSAWNEAESESDGWTSDSPSLDAAHGDMVSLSPPSYEEMTQEQQAKLHLEQISDQWHSIVEQYTPLKLSKETDRLPALSGLAMLASSVLGTYSCGLWLKTIAKDLMWRVPLLELGYSKPTHFTGPSWSWASVNGQVAYWNDLDDHVEDDDIERLRNEMNTLETWYEREEAKKALRWRLQERAARQQKTLELQASCEVTLTGENPFGEVKTGRLKIRGSVRNARLLYVNSYGSANLTHVETHDPLRYQLGIQTTRGLSDFLDLSDSFDLELPFFADYNLSEGTDRVPEDTLVTLFNLRQNVCLVLTGGPHEYRRIGIVRQSSGYQRLYGLDWMLGATVEIVTIV</sequence>
<comment type="caution">
    <text evidence="1">The sequence shown here is derived from an EMBL/GenBank/DDBJ whole genome shotgun (WGS) entry which is preliminary data.</text>
</comment>
<dbReference type="EMBL" id="JAPHNI010000295">
    <property type="protein sequence ID" value="KAJ8112821.1"/>
    <property type="molecule type" value="Genomic_DNA"/>
</dbReference>
<accession>A0ACC2ICF8</accession>